<sequence>MLREKRVIPITINSLSILLVKIAHFLVVNVVKGTAIEELTSFG</sequence>
<reference evidence="2 3" key="1">
    <citation type="submission" date="2024-02" db="EMBL/GenBank/DDBJ databases">
        <title>Bacteria isolated from the canopy kelp, Nereocystis luetkeana.</title>
        <authorList>
            <person name="Pfister C.A."/>
            <person name="Younker I.T."/>
            <person name="Light S.H."/>
        </authorList>
    </citation>
    <scope>NUCLEOTIDE SEQUENCE [LARGE SCALE GENOMIC DNA]</scope>
    <source>
        <strain evidence="2 3">TI.2.07</strain>
    </source>
</reference>
<protein>
    <submittedName>
        <fullName evidence="2">Uncharacterized protein</fullName>
    </submittedName>
</protein>
<evidence type="ECO:0000256" key="1">
    <source>
        <dbReference type="SAM" id="Phobius"/>
    </source>
</evidence>
<keyword evidence="1" id="KW-0472">Membrane</keyword>
<keyword evidence="1" id="KW-0812">Transmembrane</keyword>
<organism evidence="2 3">
    <name type="scientific">Psychromonas arctica</name>
    <dbReference type="NCBI Taxonomy" id="168275"/>
    <lineage>
        <taxon>Bacteria</taxon>
        <taxon>Pseudomonadati</taxon>
        <taxon>Pseudomonadota</taxon>
        <taxon>Gammaproteobacteria</taxon>
        <taxon>Alteromonadales</taxon>
        <taxon>Psychromonadaceae</taxon>
        <taxon>Psychromonas</taxon>
    </lineage>
</organism>
<name>A0ABU9HCB2_9GAMM</name>
<evidence type="ECO:0000313" key="2">
    <source>
        <dbReference type="EMBL" id="MEL0659428.1"/>
    </source>
</evidence>
<evidence type="ECO:0000313" key="3">
    <source>
        <dbReference type="Proteomes" id="UP001366060"/>
    </source>
</evidence>
<dbReference type="RefSeq" id="WP_341627984.1">
    <property type="nucleotide sequence ID" value="NZ_JBAKBA010000020.1"/>
</dbReference>
<gene>
    <name evidence="2" type="ORF">V6255_09790</name>
</gene>
<dbReference type="Proteomes" id="UP001366060">
    <property type="component" value="Unassembled WGS sequence"/>
</dbReference>
<comment type="caution">
    <text evidence="2">The sequence shown here is derived from an EMBL/GenBank/DDBJ whole genome shotgun (WGS) entry which is preliminary data.</text>
</comment>
<feature type="transmembrane region" description="Helical" evidence="1">
    <location>
        <begin position="7"/>
        <end position="27"/>
    </location>
</feature>
<proteinExistence type="predicted"/>
<dbReference type="EMBL" id="JBAKBA010000020">
    <property type="protein sequence ID" value="MEL0659428.1"/>
    <property type="molecule type" value="Genomic_DNA"/>
</dbReference>
<keyword evidence="3" id="KW-1185">Reference proteome</keyword>
<accession>A0ABU9HCB2</accession>
<keyword evidence="1" id="KW-1133">Transmembrane helix</keyword>